<dbReference type="SUPFAM" id="SSF53474">
    <property type="entry name" value="alpha/beta-Hydrolases"/>
    <property type="match status" value="2"/>
</dbReference>
<keyword evidence="2" id="KW-1133">Transmembrane helix</keyword>
<dbReference type="PANTHER" id="PTHR48098:SF1">
    <property type="entry name" value="DIACYLGLYCEROL ACYLTRANSFERASE_MYCOLYLTRANSFERASE AG85A"/>
    <property type="match status" value="1"/>
</dbReference>
<dbReference type="AlphaFoldDB" id="A0A2T0VGA9"/>
<sequence length="284" mass="30689">MVPRRTAALVAIGIVVVAGVVGTFVLVSSLRGAGPPSTPPGGSSGDDDPRSCAATAGSSRFDTEFTGADGQPIPYSVSLPADYYTECREYPVLFALHGRDQSNATFLPQAEELRGAVDAGVLDDVVIVTPDSDLDGRWEGQYDTAFIDELIPHVEQTYRVQTGSAHRLLVGWSMGGHGAFRFGIQHPEVFAAVWAVDGAMSREPAEYLEFLDRVGTDEPKIISVGGNLNGDRVEQVIDLFAKQGVTFPYERLPLDHEFTLFVQADRDAGWPTMTWMDAQLGQTP</sequence>
<dbReference type="InterPro" id="IPR029058">
    <property type="entry name" value="AB_hydrolase_fold"/>
</dbReference>
<evidence type="ECO:0000313" key="4">
    <source>
        <dbReference type="Proteomes" id="UP000237983"/>
    </source>
</evidence>
<proteinExistence type="predicted"/>
<reference evidence="3 4" key="1">
    <citation type="submission" date="2018-03" db="EMBL/GenBank/DDBJ databases">
        <title>Genomic Encyclopedia of Type Strains, Phase III (KMG-III): the genomes of soil and plant-associated and newly described type strains.</title>
        <authorList>
            <person name="Whitman W."/>
        </authorList>
    </citation>
    <scope>NUCLEOTIDE SEQUENCE [LARGE SCALE GENOMIC DNA]</scope>
    <source>
        <strain evidence="3 4">CGMCC 1.12484</strain>
    </source>
</reference>
<dbReference type="InterPro" id="IPR000801">
    <property type="entry name" value="Esterase-like"/>
</dbReference>
<keyword evidence="4" id="KW-1185">Reference proteome</keyword>
<dbReference type="Gene3D" id="3.40.50.1820">
    <property type="entry name" value="alpha/beta hydrolase"/>
    <property type="match status" value="1"/>
</dbReference>
<dbReference type="InterPro" id="IPR050583">
    <property type="entry name" value="Mycobacterial_A85_antigen"/>
</dbReference>
<feature type="region of interest" description="Disordered" evidence="1">
    <location>
        <begin position="32"/>
        <end position="56"/>
    </location>
</feature>
<dbReference type="PANTHER" id="PTHR48098">
    <property type="entry name" value="ENTEROCHELIN ESTERASE-RELATED"/>
    <property type="match status" value="1"/>
</dbReference>
<name>A0A2T0VGA9_9MICO</name>
<dbReference type="Pfam" id="PF00756">
    <property type="entry name" value="Esterase"/>
    <property type="match status" value="1"/>
</dbReference>
<evidence type="ECO:0000313" key="3">
    <source>
        <dbReference type="EMBL" id="PRY69094.1"/>
    </source>
</evidence>
<accession>A0A2T0VGA9</accession>
<comment type="caution">
    <text evidence="3">The sequence shown here is derived from an EMBL/GenBank/DDBJ whole genome shotgun (WGS) entry which is preliminary data.</text>
</comment>
<organism evidence="3 4">
    <name type="scientific">Glaciihabitans tibetensis</name>
    <dbReference type="NCBI Taxonomy" id="1266600"/>
    <lineage>
        <taxon>Bacteria</taxon>
        <taxon>Bacillati</taxon>
        <taxon>Actinomycetota</taxon>
        <taxon>Actinomycetes</taxon>
        <taxon>Micrococcales</taxon>
        <taxon>Microbacteriaceae</taxon>
        <taxon>Glaciihabitans</taxon>
    </lineage>
</organism>
<feature type="transmembrane region" description="Helical" evidence="2">
    <location>
        <begin position="7"/>
        <end position="27"/>
    </location>
</feature>
<dbReference type="Proteomes" id="UP000237983">
    <property type="component" value="Unassembled WGS sequence"/>
</dbReference>
<keyword evidence="2" id="KW-0812">Transmembrane</keyword>
<evidence type="ECO:0000256" key="2">
    <source>
        <dbReference type="SAM" id="Phobius"/>
    </source>
</evidence>
<dbReference type="GO" id="GO:0016747">
    <property type="term" value="F:acyltransferase activity, transferring groups other than amino-acyl groups"/>
    <property type="evidence" value="ECO:0007669"/>
    <property type="project" value="TreeGrafter"/>
</dbReference>
<protein>
    <submittedName>
        <fullName evidence="3">Putative esterase</fullName>
    </submittedName>
</protein>
<gene>
    <name evidence="3" type="ORF">B0I08_103300</name>
</gene>
<dbReference type="EMBL" id="PVTL01000003">
    <property type="protein sequence ID" value="PRY69094.1"/>
    <property type="molecule type" value="Genomic_DNA"/>
</dbReference>
<evidence type="ECO:0000256" key="1">
    <source>
        <dbReference type="SAM" id="MobiDB-lite"/>
    </source>
</evidence>
<keyword evidence="2" id="KW-0472">Membrane</keyword>